<dbReference type="PANTHER" id="PTHR43685:SF2">
    <property type="entry name" value="GLYCOSYLTRANSFERASE 2-LIKE DOMAIN-CONTAINING PROTEIN"/>
    <property type="match status" value="1"/>
</dbReference>
<dbReference type="Pfam" id="PF13641">
    <property type="entry name" value="Glyco_tranf_2_3"/>
    <property type="match status" value="1"/>
</dbReference>
<evidence type="ECO:0000313" key="2">
    <source>
        <dbReference type="EMBL" id="PEH42590.1"/>
    </source>
</evidence>
<evidence type="ECO:0000256" key="1">
    <source>
        <dbReference type="SAM" id="Phobius"/>
    </source>
</evidence>
<protein>
    <recommendedName>
        <fullName evidence="4">Glycosyltransferase</fullName>
    </recommendedName>
</protein>
<dbReference type="EMBL" id="PDDY01000001">
    <property type="protein sequence ID" value="PEH42590.1"/>
    <property type="molecule type" value="Genomic_DNA"/>
</dbReference>
<dbReference type="InterPro" id="IPR050834">
    <property type="entry name" value="Glycosyltransf_2"/>
</dbReference>
<feature type="transmembrane region" description="Helical" evidence="1">
    <location>
        <begin position="274"/>
        <end position="291"/>
    </location>
</feature>
<proteinExistence type="predicted"/>
<sequence>MRYRIHGNANMHIETAAKPRLSIVVICFGRFDNLEMLGSILVGSARPDWQVSVLFSCGARRAPAELSSALTQRGIKVLLPDQALSIGRARAFALEQLNTEFISFLDDDCFPTPNWFTALADGLRLHPEAGMFFGPRLESAPYALGGYIRKREAQASSKMRLMRQAGSRGAFIVNPNALCAGGNMTVNAVALRQAGYYDPHFEGKAFEDVDFQLSLMQARRDVVFSTRMVVRHQDPIESMSLLRKSIRSGRGIVAIRSKYGDSFSRLTRWASVPWLLYRPLLMALLLIGIALCPRGGWLLLSFAAVLAAELAGWVRQPQIAWLTLKPIRDGSIVMGMCLERLLAPRRIPSPLHQTPQRETTS</sequence>
<keyword evidence="1" id="KW-0812">Transmembrane</keyword>
<dbReference type="RefSeq" id="WP_098152405.1">
    <property type="nucleotide sequence ID" value="NZ_JAHPMB010000008.1"/>
</dbReference>
<accession>A0A2A7SH40</accession>
<keyword evidence="1" id="KW-1133">Transmembrane helix</keyword>
<feature type="transmembrane region" description="Helical" evidence="1">
    <location>
        <begin position="297"/>
        <end position="314"/>
    </location>
</feature>
<reference evidence="3" key="1">
    <citation type="submission" date="2017-09" db="EMBL/GenBank/DDBJ databases">
        <title>FDA dAtabase for Regulatory Grade micrObial Sequences (FDA-ARGOS): Supporting development and validation of Infectious Disease Dx tests.</title>
        <authorList>
            <person name="Minogue T."/>
            <person name="Wolcott M."/>
            <person name="Wasieloski L."/>
            <person name="Aguilar W."/>
            <person name="Moore D."/>
            <person name="Tallon L."/>
            <person name="Sadzewicz L."/>
            <person name="Ott S."/>
            <person name="Zhao X."/>
            <person name="Nagaraj S."/>
            <person name="Vavikolanu K."/>
            <person name="Aluvathingal J."/>
            <person name="Nadendla S."/>
            <person name="Sichtig H."/>
        </authorList>
    </citation>
    <scope>NUCLEOTIDE SEQUENCE [LARGE SCALE GENOMIC DNA]</scope>
    <source>
        <strain evidence="3">FDAARGOS_390</strain>
    </source>
</reference>
<gene>
    <name evidence="2" type="ORF">CRM94_10740</name>
</gene>
<organism evidence="2 3">
    <name type="scientific">Burkholderia gladioli</name>
    <name type="common">Pseudomonas marginata</name>
    <name type="synonym">Phytomonas marginata</name>
    <dbReference type="NCBI Taxonomy" id="28095"/>
    <lineage>
        <taxon>Bacteria</taxon>
        <taxon>Pseudomonadati</taxon>
        <taxon>Pseudomonadota</taxon>
        <taxon>Betaproteobacteria</taxon>
        <taxon>Burkholderiales</taxon>
        <taxon>Burkholderiaceae</taxon>
        <taxon>Burkholderia</taxon>
    </lineage>
</organism>
<dbReference type="CDD" id="cd00761">
    <property type="entry name" value="Glyco_tranf_GTA_type"/>
    <property type="match status" value="1"/>
</dbReference>
<dbReference type="PANTHER" id="PTHR43685">
    <property type="entry name" value="GLYCOSYLTRANSFERASE"/>
    <property type="match status" value="1"/>
</dbReference>
<name>A0A2A7SH40_BURGA</name>
<dbReference type="Gene3D" id="3.90.550.10">
    <property type="entry name" value="Spore Coat Polysaccharide Biosynthesis Protein SpsA, Chain A"/>
    <property type="match status" value="1"/>
</dbReference>
<dbReference type="AlphaFoldDB" id="A0A2A7SH40"/>
<dbReference type="Proteomes" id="UP000220629">
    <property type="component" value="Unassembled WGS sequence"/>
</dbReference>
<keyword evidence="1" id="KW-0472">Membrane</keyword>
<evidence type="ECO:0000313" key="3">
    <source>
        <dbReference type="Proteomes" id="UP000220629"/>
    </source>
</evidence>
<dbReference type="SUPFAM" id="SSF53448">
    <property type="entry name" value="Nucleotide-diphospho-sugar transferases"/>
    <property type="match status" value="1"/>
</dbReference>
<evidence type="ECO:0008006" key="4">
    <source>
        <dbReference type="Google" id="ProtNLM"/>
    </source>
</evidence>
<comment type="caution">
    <text evidence="2">The sequence shown here is derived from an EMBL/GenBank/DDBJ whole genome shotgun (WGS) entry which is preliminary data.</text>
</comment>
<dbReference type="InterPro" id="IPR029044">
    <property type="entry name" value="Nucleotide-diphossugar_trans"/>
</dbReference>